<evidence type="ECO:0000313" key="2">
    <source>
        <dbReference type="EMBL" id="KAI5441994.1"/>
    </source>
</evidence>
<reference evidence="2 3" key="1">
    <citation type="journal article" date="2022" name="Nat. Genet.">
        <title>Improved pea reference genome and pan-genome highlight genomic features and evolutionary characteristics.</title>
        <authorList>
            <person name="Yang T."/>
            <person name="Liu R."/>
            <person name="Luo Y."/>
            <person name="Hu S."/>
            <person name="Wang D."/>
            <person name="Wang C."/>
            <person name="Pandey M.K."/>
            <person name="Ge S."/>
            <person name="Xu Q."/>
            <person name="Li N."/>
            <person name="Li G."/>
            <person name="Huang Y."/>
            <person name="Saxena R.K."/>
            <person name="Ji Y."/>
            <person name="Li M."/>
            <person name="Yan X."/>
            <person name="He Y."/>
            <person name="Liu Y."/>
            <person name="Wang X."/>
            <person name="Xiang C."/>
            <person name="Varshney R.K."/>
            <person name="Ding H."/>
            <person name="Gao S."/>
            <person name="Zong X."/>
        </authorList>
    </citation>
    <scope>NUCLEOTIDE SEQUENCE [LARGE SCALE GENOMIC DNA]</scope>
    <source>
        <strain evidence="2 3">cv. Zhongwan 6</strain>
    </source>
</reference>
<dbReference type="AlphaFoldDB" id="A0A9D4YNQ6"/>
<keyword evidence="3" id="KW-1185">Reference proteome</keyword>
<dbReference type="Gramene" id="Psat1g045280.1">
    <property type="protein sequence ID" value="Psat1g045280.1.cds1"/>
    <property type="gene ID" value="Psat1g045280"/>
</dbReference>
<name>A0A9D4YNQ6_PEA</name>
<gene>
    <name evidence="2" type="ORF">KIW84_011164</name>
</gene>
<organism evidence="2 3">
    <name type="scientific">Pisum sativum</name>
    <name type="common">Garden pea</name>
    <name type="synonym">Lathyrus oleraceus</name>
    <dbReference type="NCBI Taxonomy" id="3888"/>
    <lineage>
        <taxon>Eukaryota</taxon>
        <taxon>Viridiplantae</taxon>
        <taxon>Streptophyta</taxon>
        <taxon>Embryophyta</taxon>
        <taxon>Tracheophyta</taxon>
        <taxon>Spermatophyta</taxon>
        <taxon>Magnoliopsida</taxon>
        <taxon>eudicotyledons</taxon>
        <taxon>Gunneridae</taxon>
        <taxon>Pentapetalae</taxon>
        <taxon>rosids</taxon>
        <taxon>fabids</taxon>
        <taxon>Fabales</taxon>
        <taxon>Fabaceae</taxon>
        <taxon>Papilionoideae</taxon>
        <taxon>50 kb inversion clade</taxon>
        <taxon>NPAAA clade</taxon>
        <taxon>Hologalegina</taxon>
        <taxon>IRL clade</taxon>
        <taxon>Fabeae</taxon>
        <taxon>Lathyrus</taxon>
    </lineage>
</organism>
<accession>A0A9D4YNQ6</accession>
<sequence>MFLSIKAMDGKENSKVHYQQKLQHFEEKEKYTSSCFSYPSFNNQCHVFSTMECNELNNAKVEAERESSFSLTPIEEESIESSSSSNAMDEEEEEVSLDELFLDGETKKKIELLAAMVGVDTNEPTIVLREVVRVLKVLKTIGHY</sequence>
<comment type="caution">
    <text evidence="2">The sequence shown here is derived from an EMBL/GenBank/DDBJ whole genome shotgun (WGS) entry which is preliminary data.</text>
</comment>
<protein>
    <submittedName>
        <fullName evidence="2">Uncharacterized protein</fullName>
    </submittedName>
</protein>
<dbReference type="EMBL" id="JAMSHJ010000001">
    <property type="protein sequence ID" value="KAI5441994.1"/>
    <property type="molecule type" value="Genomic_DNA"/>
</dbReference>
<evidence type="ECO:0000256" key="1">
    <source>
        <dbReference type="SAM" id="MobiDB-lite"/>
    </source>
</evidence>
<feature type="compositionally biased region" description="Acidic residues" evidence="1">
    <location>
        <begin position="88"/>
        <end position="98"/>
    </location>
</feature>
<dbReference type="Proteomes" id="UP001058974">
    <property type="component" value="Chromosome 1"/>
</dbReference>
<dbReference type="Gramene" id="Psat01G0116400-T1">
    <property type="protein sequence ID" value="KAI5441994.1"/>
    <property type="gene ID" value="KIW84_011164"/>
</dbReference>
<proteinExistence type="predicted"/>
<evidence type="ECO:0000313" key="3">
    <source>
        <dbReference type="Proteomes" id="UP001058974"/>
    </source>
</evidence>
<dbReference type="Gramene" id="PSAT_LOCUS6775_t1">
    <property type="protein sequence ID" value="CAL5186438.1"/>
    <property type="gene ID" value="PSAT_LOCUS6775"/>
</dbReference>
<feature type="region of interest" description="Disordered" evidence="1">
    <location>
        <begin position="67"/>
        <end position="98"/>
    </location>
</feature>